<evidence type="ECO:0000256" key="2">
    <source>
        <dbReference type="ARBA" id="ARBA00009592"/>
    </source>
</evidence>
<evidence type="ECO:0000256" key="7">
    <source>
        <dbReference type="ARBA" id="ARBA00022737"/>
    </source>
</evidence>
<gene>
    <name evidence="11" type="ORF">HYC85_028587</name>
</gene>
<evidence type="ECO:0000313" key="11">
    <source>
        <dbReference type="EMBL" id="KAF5932416.1"/>
    </source>
</evidence>
<dbReference type="InterPro" id="IPR051502">
    <property type="entry name" value="RLP_Defense_Trigger"/>
</dbReference>
<dbReference type="EMBL" id="JACBKZ010000014">
    <property type="protein sequence ID" value="KAF5932416.1"/>
    <property type="molecule type" value="Genomic_DNA"/>
</dbReference>
<evidence type="ECO:0000256" key="1">
    <source>
        <dbReference type="ARBA" id="ARBA00004236"/>
    </source>
</evidence>
<organism evidence="11 12">
    <name type="scientific">Camellia sinensis</name>
    <name type="common">Tea plant</name>
    <name type="synonym">Thea sinensis</name>
    <dbReference type="NCBI Taxonomy" id="4442"/>
    <lineage>
        <taxon>Eukaryota</taxon>
        <taxon>Viridiplantae</taxon>
        <taxon>Streptophyta</taxon>
        <taxon>Embryophyta</taxon>
        <taxon>Tracheophyta</taxon>
        <taxon>Spermatophyta</taxon>
        <taxon>Magnoliopsida</taxon>
        <taxon>eudicotyledons</taxon>
        <taxon>Gunneridae</taxon>
        <taxon>Pentapetalae</taxon>
        <taxon>asterids</taxon>
        <taxon>Ericales</taxon>
        <taxon>Theaceae</taxon>
        <taxon>Camellia</taxon>
    </lineage>
</organism>
<comment type="similarity">
    <text evidence="2">Belongs to the RLP family.</text>
</comment>
<dbReference type="PANTHER" id="PTHR48062">
    <property type="entry name" value="RECEPTOR-LIKE PROTEIN 14"/>
    <property type="match status" value="1"/>
</dbReference>
<evidence type="ECO:0000313" key="12">
    <source>
        <dbReference type="Proteomes" id="UP000593564"/>
    </source>
</evidence>
<evidence type="ECO:0000256" key="8">
    <source>
        <dbReference type="ARBA" id="ARBA00022989"/>
    </source>
</evidence>
<name>A0A7J7FZK0_CAMSI</name>
<dbReference type="InterPro" id="IPR001611">
    <property type="entry name" value="Leu-rich_rpt"/>
</dbReference>
<proteinExistence type="inferred from homology"/>
<reference evidence="12" key="1">
    <citation type="journal article" date="2020" name="Nat. Commun.">
        <title>Genome assembly of wild tea tree DASZ reveals pedigree and selection history of tea varieties.</title>
        <authorList>
            <person name="Zhang W."/>
            <person name="Zhang Y."/>
            <person name="Qiu H."/>
            <person name="Guo Y."/>
            <person name="Wan H."/>
            <person name="Zhang X."/>
            <person name="Scossa F."/>
            <person name="Alseekh S."/>
            <person name="Zhang Q."/>
            <person name="Wang P."/>
            <person name="Xu L."/>
            <person name="Schmidt M.H."/>
            <person name="Jia X."/>
            <person name="Li D."/>
            <person name="Zhu A."/>
            <person name="Guo F."/>
            <person name="Chen W."/>
            <person name="Ni D."/>
            <person name="Usadel B."/>
            <person name="Fernie A.R."/>
            <person name="Wen W."/>
        </authorList>
    </citation>
    <scope>NUCLEOTIDE SEQUENCE [LARGE SCALE GENOMIC DNA]</scope>
    <source>
        <strain evidence="12">cv. G240</strain>
    </source>
</reference>
<dbReference type="SUPFAM" id="SSF52058">
    <property type="entry name" value="L domain-like"/>
    <property type="match status" value="2"/>
</dbReference>
<evidence type="ECO:0000256" key="3">
    <source>
        <dbReference type="ARBA" id="ARBA00022475"/>
    </source>
</evidence>
<evidence type="ECO:0000256" key="5">
    <source>
        <dbReference type="ARBA" id="ARBA00022692"/>
    </source>
</evidence>
<comment type="caution">
    <text evidence="11">The sequence shown here is derived from an EMBL/GenBank/DDBJ whole genome shotgun (WGS) entry which is preliminary data.</text>
</comment>
<reference evidence="11 12" key="2">
    <citation type="submission" date="2020-07" db="EMBL/GenBank/DDBJ databases">
        <title>Genome assembly of wild tea tree DASZ reveals pedigree and selection history of tea varieties.</title>
        <authorList>
            <person name="Zhang W."/>
        </authorList>
    </citation>
    <scope>NUCLEOTIDE SEQUENCE [LARGE SCALE GENOMIC DNA]</scope>
    <source>
        <strain evidence="12">cv. G240</strain>
        <tissue evidence="11">Leaf</tissue>
    </source>
</reference>
<sequence length="424" mass="48013">MLLKVVSHPHAFEGGIPSSFGKMSQLMCLDLSSNNFSREVPNQLVRNYRSLSTLKLSNNNFRGQIVLFYFDLTQIGILQLNDNQFTGPLTNVLSKLLGLCFLDISNNYMFGKIPSLIDNMTSFKTLIMRNNLFNGEFPCALVPSVFMDMSYNSFSGSILPSCSNRNLHNLKHMHLQGNKFTGLISRALLNSSHLLTLDIRDNIFFGSIPDSIRLLSNLRIPLFRGNQLSGSIPIQLCQLNQKNLTDLSNNYFNGFIPPCFNNITFGTIGASDQPFMQRSIYSFGYYATYQYRGIFETNYITCFEVMYDEVDKAEFVTKSRSNSYKGNILNFMSGLDLLDNKLIGELPSELGKLSGIHALYLSRNLLTRPIPKTFSNLAQIRWKHPNRINQSKFVGSVRRGSQQFIRNLSPWIVQPSAGPRSAFI</sequence>
<keyword evidence="3" id="KW-1003">Cell membrane</keyword>
<evidence type="ECO:0000256" key="10">
    <source>
        <dbReference type="ARBA" id="ARBA00037847"/>
    </source>
</evidence>
<evidence type="ECO:0000256" key="9">
    <source>
        <dbReference type="ARBA" id="ARBA00023136"/>
    </source>
</evidence>
<keyword evidence="7" id="KW-0677">Repeat</keyword>
<dbReference type="Gene3D" id="3.80.10.10">
    <property type="entry name" value="Ribonuclease Inhibitor"/>
    <property type="match status" value="2"/>
</dbReference>
<evidence type="ECO:0000256" key="4">
    <source>
        <dbReference type="ARBA" id="ARBA00022614"/>
    </source>
</evidence>
<dbReference type="GO" id="GO:0012505">
    <property type="term" value="C:endomembrane system"/>
    <property type="evidence" value="ECO:0007669"/>
    <property type="project" value="UniProtKB-SubCell"/>
</dbReference>
<dbReference type="Pfam" id="PF00560">
    <property type="entry name" value="LRR_1"/>
    <property type="match status" value="3"/>
</dbReference>
<keyword evidence="4" id="KW-0433">Leucine-rich repeat</keyword>
<keyword evidence="12" id="KW-1185">Reference proteome</keyword>
<dbReference type="PANTHER" id="PTHR48062:SF52">
    <property type="entry name" value="RECEPTOR-LIKE PROTEIN 8-RELATED"/>
    <property type="match status" value="1"/>
</dbReference>
<keyword evidence="9" id="KW-0472">Membrane</keyword>
<keyword evidence="6" id="KW-0732">Signal</keyword>
<comment type="subcellular location">
    <subcellularLocation>
        <location evidence="1">Cell membrane</location>
    </subcellularLocation>
    <subcellularLocation>
        <location evidence="10">Endomembrane system</location>
        <topology evidence="10">Single-pass membrane protein</topology>
    </subcellularLocation>
</comment>
<dbReference type="GO" id="GO:0005886">
    <property type="term" value="C:plasma membrane"/>
    <property type="evidence" value="ECO:0007669"/>
    <property type="project" value="UniProtKB-SubCell"/>
</dbReference>
<protein>
    <submittedName>
        <fullName evidence="11">Uncharacterized protein</fullName>
    </submittedName>
</protein>
<keyword evidence="8" id="KW-1133">Transmembrane helix</keyword>
<accession>A0A7J7FZK0</accession>
<dbReference type="AlphaFoldDB" id="A0A7J7FZK0"/>
<evidence type="ECO:0000256" key="6">
    <source>
        <dbReference type="ARBA" id="ARBA00022729"/>
    </source>
</evidence>
<keyword evidence="5" id="KW-0812">Transmembrane</keyword>
<dbReference type="Proteomes" id="UP000593564">
    <property type="component" value="Unassembled WGS sequence"/>
</dbReference>
<dbReference type="InterPro" id="IPR032675">
    <property type="entry name" value="LRR_dom_sf"/>
</dbReference>